<keyword evidence="11" id="KW-0670">Pyruvate</keyword>
<dbReference type="InterPro" id="IPR002880">
    <property type="entry name" value="Pyrv_Fd/Flavodoxin_OxRdtase_N"/>
</dbReference>
<protein>
    <submittedName>
        <fullName evidence="11">Indolepyruvate ferredoxin oxidoreductase</fullName>
        <ecNumber evidence="11">1.2.7.8</ecNumber>
    </submittedName>
</protein>
<dbReference type="InterPro" id="IPR002869">
    <property type="entry name" value="Pyrv_flavodox_OxRed_cen"/>
</dbReference>
<dbReference type="InterPro" id="IPR019752">
    <property type="entry name" value="Pyrv/ketoisovalerate_OxRed_cat"/>
</dbReference>
<dbReference type="SUPFAM" id="SSF53323">
    <property type="entry name" value="Pyruvate-ferredoxin oxidoreductase, PFOR, domain III"/>
    <property type="match status" value="1"/>
</dbReference>
<dbReference type="Gene3D" id="3.40.920.10">
    <property type="entry name" value="Pyruvate-ferredoxin oxidoreductase, PFOR, domain III"/>
    <property type="match status" value="1"/>
</dbReference>
<sequence>MGGQTLLRRSPAAAHASRPVRLDDRYLLPEGRVFISGVQALVRLLLDQHRADSRAGLRTASMVSGYQGSPLGGFDKEVARLGALADEHDLVLRPAVNEELGATAVWGSQLAATLPRPRYDGVLGVWYGKAPGVDRSADAIRHGNFVGAAPRGGVLALVGDDPACKSSTIPGASEGLLAALQVPVLVPGSVQEALDLGRHAIACSRASGLWAALKVVTNVADATATVDVGLDRVEPVMPQLAWEGAPYVHRPSAHLLAPQSLEMERTLVEVRLPLAKRYAQLNGLNPLVRDDRDARLGIVAAGATCHDLLRALDDLGADPGSLPLRILKLGMVFPLDEQAVRSFADGLDEVLVVEEKGPFLERLVKEALYGAPAAPRVLGQRDERGAALVPAAGVLDADAIARAIGPALLRRAELPAARARLEELEAIAGRAEASLGARRTPFYCSGCPHNASTVADDDALVGAGIGCHTMVLLNPAKHGNVSGITQMGGEGAQWIGAAPFLERRHFVQNLGDGTFHHSGSLAVRAAVAAKLDVTFKLLYNGTVAMTGGQDVEGQLSVERLVRSLTAEGVARIVVTTEETGRYRDVALPEGVEVRDRSRLLETQRELAAVPGVTVLIHDQACAAELRRARKRGKAPEPPQQVQINERVCEGCGDCGEKSGCLSVEPVETELGRKTRIHQASCNKDLSCLEGDCPSFLTIIPPRAAAPPPAPPAPPEGMPEPELRPADEAARVRLVGIGGTGVVTVSQVLGMAALLDGREAGGLDQTGLSQKAGPVVSDVRIGGADGGATASAGRADLLLALDLLGAGAARNLRVADPERTVAVVSTSVVPTGEMVTDPRAAAPDVGAARAAIDAVTRAEENVYLDAQALSQRLFGDHLPANMLVLGAAWQRGALPLSREALHDALRLNGAGADANRAAFEWGRACVAAPEAVERIVRGEAAGDGAATAGGGTDAAALAALPSAPGATAPPSQPSRRARELAARAAGGDEELERLVALRADDLERWGGRQAAIRYTEAVARVRAAEQERLPDGGELTAEVARGLHKLIAYKDEYEVARLHVEGVRELPRGTRVAFHLHPPLLRALGMRRKLRLGGWFLPALRLLRHGRRLRGTPLDPFGYAHVRRVERQLPEEYLGHVDAALARLTPATRATAVEIARLPELVRGYEEIKLAGVERFRARARELAESIEQTTAEEAAA</sequence>
<dbReference type="Pfam" id="PF02775">
    <property type="entry name" value="TPP_enzyme_C"/>
    <property type="match status" value="1"/>
</dbReference>
<evidence type="ECO:0000256" key="2">
    <source>
        <dbReference type="ARBA" id="ARBA00022485"/>
    </source>
</evidence>
<dbReference type="PANTHER" id="PTHR48084:SF3">
    <property type="entry name" value="SUBUNIT OF PYRUVATE:FLAVODOXIN OXIDOREDUCTASE"/>
    <property type="match status" value="1"/>
</dbReference>
<evidence type="ECO:0000259" key="8">
    <source>
        <dbReference type="Pfam" id="PF01558"/>
    </source>
</evidence>
<comment type="caution">
    <text evidence="11">The sequence shown here is derived from an EMBL/GenBank/DDBJ whole genome shotgun (WGS) entry which is preliminary data.</text>
</comment>
<dbReference type="NCBIfam" id="NF009588">
    <property type="entry name" value="PRK13029.1"/>
    <property type="match status" value="1"/>
</dbReference>
<dbReference type="GO" id="GO:0051539">
    <property type="term" value="F:4 iron, 4 sulfur cluster binding"/>
    <property type="evidence" value="ECO:0007669"/>
    <property type="project" value="UniProtKB-KW"/>
</dbReference>
<feature type="domain" description="DUF6537" evidence="10">
    <location>
        <begin position="990"/>
        <end position="1180"/>
    </location>
</feature>
<evidence type="ECO:0000256" key="5">
    <source>
        <dbReference type="ARBA" id="ARBA00023004"/>
    </source>
</evidence>
<proteinExistence type="predicted"/>
<keyword evidence="2" id="KW-0479">Metal-binding</keyword>
<feature type="domain" description="Thiamine pyrophosphate enzyme TPP-binding" evidence="9">
    <location>
        <begin position="464"/>
        <end position="550"/>
    </location>
</feature>
<keyword evidence="1" id="KW-0813">Transport</keyword>
<evidence type="ECO:0000259" key="10">
    <source>
        <dbReference type="Pfam" id="PF20169"/>
    </source>
</evidence>
<evidence type="ECO:0000256" key="4">
    <source>
        <dbReference type="ARBA" id="ARBA00023002"/>
    </source>
</evidence>
<dbReference type="EC" id="1.2.7.8" evidence="11"/>
<dbReference type="GO" id="GO:0045333">
    <property type="term" value="P:cellular respiration"/>
    <property type="evidence" value="ECO:0007669"/>
    <property type="project" value="UniProtKB-ARBA"/>
</dbReference>
<evidence type="ECO:0000313" key="11">
    <source>
        <dbReference type="EMBL" id="MBB4665121.1"/>
    </source>
</evidence>
<keyword evidence="3" id="KW-0249">Electron transport</keyword>
<accession>A0A840ILJ6</accession>
<dbReference type="SUPFAM" id="SSF52518">
    <property type="entry name" value="Thiamin diphosphate-binding fold (THDP-binding)"/>
    <property type="match status" value="2"/>
</dbReference>
<evidence type="ECO:0000256" key="1">
    <source>
        <dbReference type="ARBA" id="ARBA00022448"/>
    </source>
</evidence>
<evidence type="ECO:0000313" key="12">
    <source>
        <dbReference type="Proteomes" id="UP000585272"/>
    </source>
</evidence>
<dbReference type="InterPro" id="IPR046667">
    <property type="entry name" value="DUF6537"/>
</dbReference>
<dbReference type="AlphaFoldDB" id="A0A840ILJ6"/>
<dbReference type="GO" id="GO:0000287">
    <property type="term" value="F:magnesium ion binding"/>
    <property type="evidence" value="ECO:0007669"/>
    <property type="project" value="UniProtKB-ARBA"/>
</dbReference>
<dbReference type="InterPro" id="IPR011766">
    <property type="entry name" value="TPP_enzyme_TPP-bd"/>
</dbReference>
<dbReference type="CDD" id="cd07034">
    <property type="entry name" value="TPP_PYR_PFOR_IOR-alpha_like"/>
    <property type="match status" value="1"/>
</dbReference>
<evidence type="ECO:0000259" key="9">
    <source>
        <dbReference type="Pfam" id="PF02775"/>
    </source>
</evidence>
<dbReference type="GO" id="GO:0030976">
    <property type="term" value="F:thiamine pyrophosphate binding"/>
    <property type="evidence" value="ECO:0007669"/>
    <property type="project" value="InterPro"/>
</dbReference>
<feature type="region of interest" description="Disordered" evidence="7">
    <location>
        <begin position="702"/>
        <end position="722"/>
    </location>
</feature>
<dbReference type="Gene3D" id="3.40.50.920">
    <property type="match status" value="1"/>
</dbReference>
<dbReference type="CDD" id="cd02008">
    <property type="entry name" value="TPP_IOR_alpha"/>
    <property type="match status" value="1"/>
</dbReference>
<dbReference type="InterPro" id="IPR009014">
    <property type="entry name" value="Transketo_C/PFOR_II"/>
</dbReference>
<keyword evidence="6" id="KW-0411">Iron-sulfur</keyword>
<gene>
    <name evidence="11" type="ORF">BDZ31_004742</name>
</gene>
<keyword evidence="5" id="KW-0408">Iron</keyword>
<dbReference type="Gene3D" id="3.40.50.970">
    <property type="match status" value="2"/>
</dbReference>
<dbReference type="Pfam" id="PF20169">
    <property type="entry name" value="DUF6537"/>
    <property type="match status" value="1"/>
</dbReference>
<evidence type="ECO:0000256" key="3">
    <source>
        <dbReference type="ARBA" id="ARBA00022982"/>
    </source>
</evidence>
<keyword evidence="4 11" id="KW-0560">Oxidoreductase</keyword>
<dbReference type="NCBIfam" id="NF009589">
    <property type="entry name" value="PRK13030.1"/>
    <property type="match status" value="1"/>
</dbReference>
<keyword evidence="2" id="KW-0004">4Fe-4S</keyword>
<dbReference type="GO" id="GO:0043805">
    <property type="term" value="F:indolepyruvate ferredoxin oxidoreductase activity"/>
    <property type="evidence" value="ECO:0007669"/>
    <property type="project" value="UniProtKB-EC"/>
</dbReference>
<keyword evidence="12" id="KW-1185">Reference proteome</keyword>
<name>A0A840ILJ6_9ACTN</name>
<reference evidence="11 12" key="1">
    <citation type="submission" date="2020-08" db="EMBL/GenBank/DDBJ databases">
        <title>Genomic Encyclopedia of Archaeal and Bacterial Type Strains, Phase II (KMG-II): from individual species to whole genera.</title>
        <authorList>
            <person name="Goeker M."/>
        </authorList>
    </citation>
    <scope>NUCLEOTIDE SEQUENCE [LARGE SCALE GENOMIC DNA]</scope>
    <source>
        <strain evidence="11 12">DSM 23288</strain>
    </source>
</reference>
<dbReference type="Pfam" id="PF01558">
    <property type="entry name" value="POR"/>
    <property type="match status" value="1"/>
</dbReference>
<dbReference type="PANTHER" id="PTHR48084">
    <property type="entry name" value="2-OXOGLUTARATE OXIDOREDUCTASE SUBUNIT KORB-RELATED"/>
    <property type="match status" value="1"/>
</dbReference>
<evidence type="ECO:0000256" key="6">
    <source>
        <dbReference type="ARBA" id="ARBA00023014"/>
    </source>
</evidence>
<dbReference type="InterPro" id="IPR029061">
    <property type="entry name" value="THDP-binding"/>
</dbReference>
<feature type="domain" description="Pyruvate/ketoisovalerate oxidoreductase catalytic" evidence="8">
    <location>
        <begin position="737"/>
        <end position="922"/>
    </location>
</feature>
<dbReference type="Proteomes" id="UP000585272">
    <property type="component" value="Unassembled WGS sequence"/>
</dbReference>
<evidence type="ECO:0000256" key="7">
    <source>
        <dbReference type="SAM" id="MobiDB-lite"/>
    </source>
</evidence>
<dbReference type="InterPro" id="IPR051457">
    <property type="entry name" value="2-oxoacid:Fd_oxidoreductase"/>
</dbReference>
<feature type="compositionally biased region" description="Pro residues" evidence="7">
    <location>
        <begin position="703"/>
        <end position="717"/>
    </location>
</feature>
<dbReference type="RefSeq" id="WP_183345769.1">
    <property type="nucleotide sequence ID" value="NZ_JACHNU010000011.1"/>
</dbReference>
<dbReference type="SUPFAM" id="SSF52922">
    <property type="entry name" value="TK C-terminal domain-like"/>
    <property type="match status" value="1"/>
</dbReference>
<dbReference type="EMBL" id="JACHNU010000011">
    <property type="protein sequence ID" value="MBB4665121.1"/>
    <property type="molecule type" value="Genomic_DNA"/>
</dbReference>
<organism evidence="11 12">
    <name type="scientific">Conexibacter arvalis</name>
    <dbReference type="NCBI Taxonomy" id="912552"/>
    <lineage>
        <taxon>Bacteria</taxon>
        <taxon>Bacillati</taxon>
        <taxon>Actinomycetota</taxon>
        <taxon>Thermoleophilia</taxon>
        <taxon>Solirubrobacterales</taxon>
        <taxon>Conexibacteraceae</taxon>
        <taxon>Conexibacter</taxon>
    </lineage>
</organism>